<keyword evidence="1" id="KW-0732">Signal</keyword>
<name>A0ABT4X6M6_9BACI</name>
<protein>
    <submittedName>
        <fullName evidence="3">YdhK family protein</fullName>
    </submittedName>
</protein>
<sequence>MKKRKKSLVIVSLFVSLSLILGACANANNDNANEKKENNEEMQDMDHSEMDMSGEVLKGMKESTNPTYKLGSKAIINANHMKGMDGAKATIVGAYDTTVYAVSYTPTTGGHRVEKHKWVVQEDIKDAGDKSFKPGSEVTLEANHMEGMKGATAKIDTAEKTTVYMIDYKPTTGGKEVKNHKWVTESELSSAE</sequence>
<evidence type="ECO:0000259" key="2">
    <source>
        <dbReference type="Pfam" id="PF07563"/>
    </source>
</evidence>
<evidence type="ECO:0000313" key="3">
    <source>
        <dbReference type="EMBL" id="MDA7027945.1"/>
    </source>
</evidence>
<dbReference type="EMBL" id="JAQKAB010000011">
    <property type="protein sequence ID" value="MDA7027945.1"/>
    <property type="molecule type" value="Genomic_DNA"/>
</dbReference>
<accession>A0ABT4X6M6</accession>
<dbReference type="Pfam" id="PF07563">
    <property type="entry name" value="DUF1541"/>
    <property type="match status" value="2"/>
</dbReference>
<dbReference type="InterPro" id="IPR011438">
    <property type="entry name" value="DUF1541"/>
</dbReference>
<dbReference type="RefSeq" id="WP_271341765.1">
    <property type="nucleotide sequence ID" value="NZ_JAQKAB010000011.1"/>
</dbReference>
<feature type="chain" id="PRO_5046822629" evidence="1">
    <location>
        <begin position="28"/>
        <end position="192"/>
    </location>
</feature>
<dbReference type="Proteomes" id="UP001211894">
    <property type="component" value="Unassembled WGS sequence"/>
</dbReference>
<reference evidence="3 4" key="1">
    <citation type="submission" date="2023-01" db="EMBL/GenBank/DDBJ databases">
        <title>Bacillus changyiensis sp. nov., isolated from a coastal deposit.</title>
        <authorList>
            <person name="Xiao G."/>
            <person name="Lai Q."/>
            <person name="Hu Z."/>
            <person name="Shao Z."/>
        </authorList>
    </citation>
    <scope>NUCLEOTIDE SEQUENCE [LARGE SCALE GENOMIC DNA]</scope>
    <source>
        <strain evidence="3 4">CLL-7-23</strain>
    </source>
</reference>
<feature type="domain" description="DUF1541" evidence="2">
    <location>
        <begin position="71"/>
        <end position="121"/>
    </location>
</feature>
<keyword evidence="4" id="KW-1185">Reference proteome</keyword>
<gene>
    <name evidence="3" type="ORF">PJ311_15315</name>
</gene>
<evidence type="ECO:0000313" key="4">
    <source>
        <dbReference type="Proteomes" id="UP001211894"/>
    </source>
</evidence>
<proteinExistence type="predicted"/>
<organism evidence="3 4">
    <name type="scientific">Bacillus changyiensis</name>
    <dbReference type="NCBI Taxonomy" id="3004103"/>
    <lineage>
        <taxon>Bacteria</taxon>
        <taxon>Bacillati</taxon>
        <taxon>Bacillota</taxon>
        <taxon>Bacilli</taxon>
        <taxon>Bacillales</taxon>
        <taxon>Bacillaceae</taxon>
        <taxon>Bacillus</taxon>
    </lineage>
</organism>
<evidence type="ECO:0000256" key="1">
    <source>
        <dbReference type="SAM" id="SignalP"/>
    </source>
</evidence>
<feature type="domain" description="DUF1541" evidence="2">
    <location>
        <begin position="134"/>
        <end position="185"/>
    </location>
</feature>
<feature type="signal peptide" evidence="1">
    <location>
        <begin position="1"/>
        <end position="27"/>
    </location>
</feature>
<dbReference type="PROSITE" id="PS51257">
    <property type="entry name" value="PROKAR_LIPOPROTEIN"/>
    <property type="match status" value="1"/>
</dbReference>
<dbReference type="Gene3D" id="2.30.30.1210">
    <property type="entry name" value="Domain of unknown function DUF1541"/>
    <property type="match status" value="1"/>
</dbReference>
<comment type="caution">
    <text evidence="3">The sequence shown here is derived from an EMBL/GenBank/DDBJ whole genome shotgun (WGS) entry which is preliminary data.</text>
</comment>